<comment type="cofactor">
    <cofactor evidence="1">
        <name>Fe(2+)</name>
        <dbReference type="ChEBI" id="CHEBI:29033"/>
    </cofactor>
</comment>
<dbReference type="InterPro" id="IPR042098">
    <property type="entry name" value="TauD-like_sf"/>
</dbReference>
<dbReference type="CDD" id="cd00250">
    <property type="entry name" value="CAS_like"/>
    <property type="match status" value="1"/>
</dbReference>
<dbReference type="AlphaFoldDB" id="A0A2H8TK61"/>
<proteinExistence type="inferred from homology"/>
<dbReference type="GO" id="GO:0046872">
    <property type="term" value="F:metal ion binding"/>
    <property type="evidence" value="ECO:0007669"/>
    <property type="project" value="UniProtKB-KW"/>
</dbReference>
<comment type="similarity">
    <text evidence="4">Belongs to the gamma-BBH/TMLD family.</text>
</comment>
<evidence type="ECO:0000256" key="9">
    <source>
        <dbReference type="ARBA" id="ARBA00023004"/>
    </source>
</evidence>
<reference evidence="12" key="1">
    <citation type="submission" date="2017-10" db="EMBL/GenBank/DDBJ databases">
        <title>Transcriptome Assembly of Sugarcane Aphid Adults.</title>
        <authorList>
            <person name="Scully E.D."/>
            <person name="Palmer N.A."/>
            <person name="Geib S.M."/>
            <person name="Sarath G."/>
            <person name="Sattler S.E."/>
        </authorList>
    </citation>
    <scope>NUCLEOTIDE SEQUENCE</scope>
    <source>
        <tissue evidence="12">Whole body</tissue>
    </source>
</reference>
<dbReference type="OrthoDB" id="406634at2759"/>
<dbReference type="InterPro" id="IPR038492">
    <property type="entry name" value="GBBH-like_N_sf"/>
</dbReference>
<dbReference type="Gene3D" id="3.60.130.10">
    <property type="entry name" value="Clavaminate synthase-like"/>
    <property type="match status" value="1"/>
</dbReference>
<keyword evidence="5" id="KW-0479">Metal-binding</keyword>
<evidence type="ECO:0000256" key="1">
    <source>
        <dbReference type="ARBA" id="ARBA00001954"/>
    </source>
</evidence>
<evidence type="ECO:0000256" key="4">
    <source>
        <dbReference type="ARBA" id="ARBA00008654"/>
    </source>
</evidence>
<evidence type="ECO:0000259" key="10">
    <source>
        <dbReference type="Pfam" id="PF02668"/>
    </source>
</evidence>
<dbReference type="PANTHER" id="PTHR10696">
    <property type="entry name" value="GAMMA-BUTYROBETAINE HYDROXYLASE-RELATED"/>
    <property type="match status" value="1"/>
</dbReference>
<dbReference type="InterPro" id="IPR010376">
    <property type="entry name" value="GBBH-like_N"/>
</dbReference>
<evidence type="ECO:0000256" key="6">
    <source>
        <dbReference type="ARBA" id="ARBA00022873"/>
    </source>
</evidence>
<comment type="cofactor">
    <cofactor evidence="2">
        <name>L-ascorbate</name>
        <dbReference type="ChEBI" id="CHEBI:38290"/>
    </cofactor>
</comment>
<dbReference type="Pfam" id="PF02668">
    <property type="entry name" value="TauD"/>
    <property type="match status" value="1"/>
</dbReference>
<evidence type="ECO:0000256" key="3">
    <source>
        <dbReference type="ARBA" id="ARBA00005022"/>
    </source>
</evidence>
<dbReference type="Gene3D" id="3.30.2020.30">
    <property type="match status" value="1"/>
</dbReference>
<evidence type="ECO:0000256" key="7">
    <source>
        <dbReference type="ARBA" id="ARBA00022964"/>
    </source>
</evidence>
<dbReference type="SUPFAM" id="SSF51197">
    <property type="entry name" value="Clavaminate synthase-like"/>
    <property type="match status" value="1"/>
</dbReference>
<dbReference type="EMBL" id="GFXV01002615">
    <property type="protein sequence ID" value="MBW14420.1"/>
    <property type="molecule type" value="Transcribed_RNA"/>
</dbReference>
<gene>
    <name evidence="12" type="primary">Bbox1</name>
</gene>
<feature type="domain" description="Gamma-butyrobetaine hydroxylase-like N-terminal" evidence="11">
    <location>
        <begin position="31"/>
        <end position="98"/>
    </location>
</feature>
<dbReference type="PANTHER" id="PTHR10696:SF33">
    <property type="entry name" value="GAMMA-BUTYROBETAINE DIOXYGENASE"/>
    <property type="match status" value="1"/>
</dbReference>
<organism evidence="12">
    <name type="scientific">Melanaphis sacchari</name>
    <dbReference type="NCBI Taxonomy" id="742174"/>
    <lineage>
        <taxon>Eukaryota</taxon>
        <taxon>Metazoa</taxon>
        <taxon>Ecdysozoa</taxon>
        <taxon>Arthropoda</taxon>
        <taxon>Hexapoda</taxon>
        <taxon>Insecta</taxon>
        <taxon>Pterygota</taxon>
        <taxon>Neoptera</taxon>
        <taxon>Paraneoptera</taxon>
        <taxon>Hemiptera</taxon>
        <taxon>Sternorrhyncha</taxon>
        <taxon>Aphidomorpha</taxon>
        <taxon>Aphidoidea</taxon>
        <taxon>Aphididae</taxon>
        <taxon>Aphidini</taxon>
        <taxon>Melanaphis</taxon>
    </lineage>
</organism>
<comment type="pathway">
    <text evidence="3">Amine and polyamine biosynthesis; carnitine biosynthesis.</text>
</comment>
<protein>
    <submittedName>
        <fullName evidence="12">Gamma-butyrobetaine dioxygenase</fullName>
    </submittedName>
</protein>
<accession>A0A2H8TK61</accession>
<dbReference type="GO" id="GO:0045329">
    <property type="term" value="P:carnitine biosynthetic process"/>
    <property type="evidence" value="ECO:0007669"/>
    <property type="project" value="UniProtKB-UniPathway"/>
</dbReference>
<evidence type="ECO:0000256" key="5">
    <source>
        <dbReference type="ARBA" id="ARBA00022723"/>
    </source>
</evidence>
<dbReference type="InterPro" id="IPR050411">
    <property type="entry name" value="AlphaKG_dependent_hydroxylases"/>
</dbReference>
<dbReference type="FunFam" id="3.30.2020.30:FF:000002">
    <property type="entry name" value="Putative gamma-butyrobetaine dioxygenase"/>
    <property type="match status" value="1"/>
</dbReference>
<keyword evidence="6" id="KW-0124">Carnitine biosynthesis</keyword>
<keyword evidence="7 12" id="KW-0223">Dioxygenase</keyword>
<evidence type="ECO:0000256" key="8">
    <source>
        <dbReference type="ARBA" id="ARBA00023002"/>
    </source>
</evidence>
<sequence>MNGSGVQQWSVIDSFGSDRRPEILLDNGYGVQNRYPHVWLRNNCQCPSCASAESRFRNQVIRDFQFSSTPTRIQIISNDKLYVKWDDSHESTYDLQWLLERNFNEGQEHHNNQQVKWTAESFSAIFRSFEYEDVIKSDETLLQWLETLAVYGISMIKKCGLDQDRVKELAARVAFLKKTQYGETFKVEVNSDATNLAYRSTYLQLHTDLPYYEYTPGVILLHCIVQPESSGGESEVADGLTVCDRLKEMDVNSYETLSTVPVNWIDRGHDGGYSFHNINVAPVICEDNYKNIKRIHFSDHHRDSKFPVSIDKVHIWYEAFEKFVKIAYNEKIICTFKMKPGDILTFDNHRILHGRKGYQGSRLLIGGYLDWDLVKSRTRVLQSQLSNKNKNYL</sequence>
<dbReference type="FunFam" id="3.60.130.10:FF:000001">
    <property type="entry name" value="Trimethyllysine dioxygenase, mitochondrial"/>
    <property type="match status" value="1"/>
</dbReference>
<dbReference type="GO" id="GO:0005739">
    <property type="term" value="C:mitochondrion"/>
    <property type="evidence" value="ECO:0007669"/>
    <property type="project" value="TreeGrafter"/>
</dbReference>
<evidence type="ECO:0000259" key="11">
    <source>
        <dbReference type="Pfam" id="PF06155"/>
    </source>
</evidence>
<evidence type="ECO:0000313" key="12">
    <source>
        <dbReference type="EMBL" id="MBW14420.1"/>
    </source>
</evidence>
<name>A0A2H8TK61_9HEMI</name>
<dbReference type="InterPro" id="IPR003819">
    <property type="entry name" value="TauD/TfdA-like"/>
</dbReference>
<evidence type="ECO:0000256" key="2">
    <source>
        <dbReference type="ARBA" id="ARBA00001961"/>
    </source>
</evidence>
<keyword evidence="8" id="KW-0560">Oxidoreductase</keyword>
<dbReference type="GO" id="GO:0016706">
    <property type="term" value="F:2-oxoglutarate-dependent dioxygenase activity"/>
    <property type="evidence" value="ECO:0007669"/>
    <property type="project" value="UniProtKB-ARBA"/>
</dbReference>
<dbReference type="Pfam" id="PF06155">
    <property type="entry name" value="GBBH-like_N"/>
    <property type="match status" value="1"/>
</dbReference>
<feature type="domain" description="TauD/TfdA-like" evidence="10">
    <location>
        <begin position="122"/>
        <end position="367"/>
    </location>
</feature>
<dbReference type="UniPathway" id="UPA00118"/>
<keyword evidence="9" id="KW-0408">Iron</keyword>